<evidence type="ECO:0000256" key="1">
    <source>
        <dbReference type="SAM" id="MobiDB-lite"/>
    </source>
</evidence>
<dbReference type="AlphaFoldDB" id="A0A4Y2DSF5"/>
<keyword evidence="3" id="KW-1185">Reference proteome</keyword>
<protein>
    <submittedName>
        <fullName evidence="2">Uncharacterized protein</fullName>
    </submittedName>
</protein>
<proteinExistence type="predicted"/>
<dbReference type="Proteomes" id="UP000499080">
    <property type="component" value="Unassembled WGS sequence"/>
</dbReference>
<organism evidence="2 3">
    <name type="scientific">Araneus ventricosus</name>
    <name type="common">Orbweaver spider</name>
    <name type="synonym">Epeira ventricosa</name>
    <dbReference type="NCBI Taxonomy" id="182803"/>
    <lineage>
        <taxon>Eukaryota</taxon>
        <taxon>Metazoa</taxon>
        <taxon>Ecdysozoa</taxon>
        <taxon>Arthropoda</taxon>
        <taxon>Chelicerata</taxon>
        <taxon>Arachnida</taxon>
        <taxon>Araneae</taxon>
        <taxon>Araneomorphae</taxon>
        <taxon>Entelegynae</taxon>
        <taxon>Araneoidea</taxon>
        <taxon>Araneidae</taxon>
        <taxon>Araneus</taxon>
    </lineage>
</organism>
<comment type="caution">
    <text evidence="2">The sequence shown here is derived from an EMBL/GenBank/DDBJ whole genome shotgun (WGS) entry which is preliminary data.</text>
</comment>
<feature type="compositionally biased region" description="Basic and acidic residues" evidence="1">
    <location>
        <begin position="72"/>
        <end position="82"/>
    </location>
</feature>
<dbReference type="EMBL" id="BGPR01000428">
    <property type="protein sequence ID" value="GBM19681.1"/>
    <property type="molecule type" value="Genomic_DNA"/>
</dbReference>
<gene>
    <name evidence="2" type="ORF">AVEN_199850_1</name>
</gene>
<sequence length="139" mass="15600">MKPRRIECSGEHATRNCNITEKIEESTCINCGEKCHLAAGKGCKALPIITKTAFRQPRKSYAQASAVQKKKERTDEKAKETTTEKIMDLTDLKESLQALREVKMLLQEFPTLLEAARRCRKAPTKQEKVLIVLGALLGD</sequence>
<name>A0A4Y2DSF5_ARAVE</name>
<accession>A0A4Y2DSF5</accession>
<feature type="region of interest" description="Disordered" evidence="1">
    <location>
        <begin position="61"/>
        <end position="82"/>
    </location>
</feature>
<evidence type="ECO:0000313" key="3">
    <source>
        <dbReference type="Proteomes" id="UP000499080"/>
    </source>
</evidence>
<reference evidence="2 3" key="1">
    <citation type="journal article" date="2019" name="Sci. Rep.">
        <title>Orb-weaving spider Araneus ventricosus genome elucidates the spidroin gene catalogue.</title>
        <authorList>
            <person name="Kono N."/>
            <person name="Nakamura H."/>
            <person name="Ohtoshi R."/>
            <person name="Moran D.A.P."/>
            <person name="Shinohara A."/>
            <person name="Yoshida Y."/>
            <person name="Fujiwara M."/>
            <person name="Mori M."/>
            <person name="Tomita M."/>
            <person name="Arakawa K."/>
        </authorList>
    </citation>
    <scope>NUCLEOTIDE SEQUENCE [LARGE SCALE GENOMIC DNA]</scope>
</reference>
<evidence type="ECO:0000313" key="2">
    <source>
        <dbReference type="EMBL" id="GBM19681.1"/>
    </source>
</evidence>